<accession>A0A1F6XEJ0</accession>
<dbReference type="EMBL" id="MFVH01000004">
    <property type="protein sequence ID" value="OGI92669.1"/>
    <property type="molecule type" value="Genomic_DNA"/>
</dbReference>
<gene>
    <name evidence="2" type="ORF">A2933_02575</name>
</gene>
<dbReference type="AlphaFoldDB" id="A0A1F6XEJ0"/>
<name>A0A1F6XEJ0_9BACT</name>
<dbReference type="Proteomes" id="UP000179381">
    <property type="component" value="Unassembled WGS sequence"/>
</dbReference>
<dbReference type="Gene3D" id="2.30.30.320">
    <property type="entry name" value="DUF1653-like domain"/>
    <property type="match status" value="1"/>
</dbReference>
<protein>
    <recommendedName>
        <fullName evidence="1">DUF1653 domain-containing protein</fullName>
    </recommendedName>
</protein>
<comment type="caution">
    <text evidence="2">The sequence shown here is derived from an EMBL/GenBank/DDBJ whole genome shotgun (WGS) entry which is preliminary data.</text>
</comment>
<proteinExistence type="predicted"/>
<dbReference type="InterPro" id="IPR023387">
    <property type="entry name" value="DUF1653-like_dom"/>
</dbReference>
<evidence type="ECO:0000313" key="2">
    <source>
        <dbReference type="EMBL" id="OGI92669.1"/>
    </source>
</evidence>
<dbReference type="InterPro" id="IPR037135">
    <property type="entry name" value="DUF1653-like_dom_sf"/>
</dbReference>
<sequence length="110" mass="12895">MGNKLKTPELGFYYHYKHDSNGEVNNYAYEVLNIAHHTEIDGLDESAMVVYRPLYDASVYKIGKHWDVRSLQMFMESVIKDGKKMLRFTKIIDSKVISKLEKIKEIMYGK</sequence>
<evidence type="ECO:0000313" key="3">
    <source>
        <dbReference type="Proteomes" id="UP000179381"/>
    </source>
</evidence>
<feature type="domain" description="DUF1653" evidence="1">
    <location>
        <begin position="12"/>
        <end position="89"/>
    </location>
</feature>
<reference evidence="2 3" key="1">
    <citation type="journal article" date="2016" name="Nat. Commun.">
        <title>Thousands of microbial genomes shed light on interconnected biogeochemical processes in an aquifer system.</title>
        <authorList>
            <person name="Anantharaman K."/>
            <person name="Brown C.T."/>
            <person name="Hug L.A."/>
            <person name="Sharon I."/>
            <person name="Castelle C.J."/>
            <person name="Probst A.J."/>
            <person name="Thomas B.C."/>
            <person name="Singh A."/>
            <person name="Wilkins M.J."/>
            <person name="Karaoz U."/>
            <person name="Brodie E.L."/>
            <person name="Williams K.H."/>
            <person name="Hubbard S.S."/>
            <person name="Banfield J.F."/>
        </authorList>
    </citation>
    <scope>NUCLEOTIDE SEQUENCE [LARGE SCALE GENOMIC DNA]</scope>
</reference>
<evidence type="ECO:0000259" key="1">
    <source>
        <dbReference type="Pfam" id="PF07866"/>
    </source>
</evidence>
<organism evidence="2 3">
    <name type="scientific">Candidatus Nomurabacteria bacterium RIFCSPLOWO2_01_FULL_46_18</name>
    <dbReference type="NCBI Taxonomy" id="1801783"/>
    <lineage>
        <taxon>Bacteria</taxon>
        <taxon>Candidatus Nomuraibacteriota</taxon>
    </lineage>
</organism>
<dbReference type="Pfam" id="PF07866">
    <property type="entry name" value="DUF1653"/>
    <property type="match status" value="1"/>
</dbReference>